<evidence type="ECO:0000256" key="2">
    <source>
        <dbReference type="ARBA" id="ARBA00022892"/>
    </source>
</evidence>
<gene>
    <name evidence="4" type="ORF">K437DRAFT_258273</name>
</gene>
<dbReference type="PANTHER" id="PTHR23249">
    <property type="entry name" value="TRAFFICKING PROTEIN PARTICLE COMPLEX SUBUNIT"/>
    <property type="match status" value="1"/>
</dbReference>
<keyword evidence="2" id="KW-0931">ER-Golgi transport</keyword>
<dbReference type="PANTHER" id="PTHR23249:SF16">
    <property type="entry name" value="TRAFFICKING PROTEIN PARTICLE COMPLEX SUBUNIT 1"/>
    <property type="match status" value="1"/>
</dbReference>
<dbReference type="InParanoid" id="A0A066VSA1"/>
<name>A0A066VSA1_TILAU</name>
<evidence type="ECO:0008006" key="6">
    <source>
        <dbReference type="Google" id="ProtNLM"/>
    </source>
</evidence>
<dbReference type="HOGENOM" id="CLU_053380_9_0_1"/>
<accession>A0A066VSA1</accession>
<dbReference type="EMBL" id="JMSN01000080">
    <property type="protein sequence ID" value="KDN41430.1"/>
    <property type="molecule type" value="Genomic_DNA"/>
</dbReference>
<sequence length="370" mass="37190">MTTKVFSLYIFDRHCNPVYYQDWTHLHQGLLAPLHPATAEPSSSASAVGDTSVDTVAASEASTSTFQSLSSSLRNATQVLASSGNASGSAKGAGPLRKAGEVPPNVTRSVAKSCLPTASKQRSSLTSSVAGTANEGVSLGGNSALPFDEQAKLVYGVVFSLRNMCRKLGGGAAGTQENGVSPLSSASPATAELFNSYTTPTYTLTHFQSPTMYTFVLLTDPMPSATGFGGTGASGSGAGSAAKGSSLPGGGGLMSGYSISSRFSVASSATSSSSNAATALAGGAGSAGAGFASAAGTIPGTGGVTLKSVLVNIWKGPWVQHVARNPLCQSGLERSVQAERAAGVDSDGFRDAVEKLFAQYKLSAPPSPVL</sequence>
<dbReference type="GO" id="GO:0005737">
    <property type="term" value="C:cytoplasm"/>
    <property type="evidence" value="ECO:0007669"/>
    <property type="project" value="GOC"/>
</dbReference>
<feature type="region of interest" description="Disordered" evidence="3">
    <location>
        <begin position="83"/>
        <end position="104"/>
    </location>
</feature>
<proteinExistence type="predicted"/>
<dbReference type="Gene3D" id="3.30.450.70">
    <property type="match status" value="1"/>
</dbReference>
<dbReference type="Proteomes" id="UP000027361">
    <property type="component" value="Unassembled WGS sequence"/>
</dbReference>
<evidence type="ECO:0000313" key="4">
    <source>
        <dbReference type="EMBL" id="KDN41430.1"/>
    </source>
</evidence>
<dbReference type="AlphaFoldDB" id="A0A066VSA1"/>
<dbReference type="STRING" id="1037660.A0A066VSA1"/>
<dbReference type="GeneID" id="25264929"/>
<dbReference type="RefSeq" id="XP_013241720.1">
    <property type="nucleotide sequence ID" value="XM_013386266.1"/>
</dbReference>
<keyword evidence="5" id="KW-1185">Reference proteome</keyword>
<dbReference type="InterPro" id="IPR007233">
    <property type="entry name" value="TRAPPC"/>
</dbReference>
<dbReference type="OrthoDB" id="3364529at2759"/>
<reference evidence="4 5" key="1">
    <citation type="submission" date="2014-05" db="EMBL/GenBank/DDBJ databases">
        <title>Draft genome sequence of a rare smut relative, Tilletiaria anomala UBC 951.</title>
        <authorList>
            <consortium name="DOE Joint Genome Institute"/>
            <person name="Toome M."/>
            <person name="Kuo A."/>
            <person name="Henrissat B."/>
            <person name="Lipzen A."/>
            <person name="Tritt A."/>
            <person name="Yoshinaga Y."/>
            <person name="Zane M."/>
            <person name="Barry K."/>
            <person name="Grigoriev I.V."/>
            <person name="Spatafora J.W."/>
            <person name="Aimea M.C."/>
        </authorList>
    </citation>
    <scope>NUCLEOTIDE SEQUENCE [LARGE SCALE GENOMIC DNA]</scope>
    <source>
        <strain evidence="4 5">UBC 951</strain>
    </source>
</reference>
<organism evidence="4 5">
    <name type="scientific">Tilletiaria anomala (strain ATCC 24038 / CBS 436.72 / UBC 951)</name>
    <dbReference type="NCBI Taxonomy" id="1037660"/>
    <lineage>
        <taxon>Eukaryota</taxon>
        <taxon>Fungi</taxon>
        <taxon>Dikarya</taxon>
        <taxon>Basidiomycota</taxon>
        <taxon>Ustilaginomycotina</taxon>
        <taxon>Exobasidiomycetes</taxon>
        <taxon>Georgefischeriales</taxon>
        <taxon>Tilletiariaceae</taxon>
        <taxon>Tilletiaria</taxon>
    </lineage>
</organism>
<evidence type="ECO:0000256" key="1">
    <source>
        <dbReference type="ARBA" id="ARBA00022448"/>
    </source>
</evidence>
<dbReference type="GO" id="GO:0006888">
    <property type="term" value="P:endoplasmic reticulum to Golgi vesicle-mediated transport"/>
    <property type="evidence" value="ECO:0007669"/>
    <property type="project" value="TreeGrafter"/>
</dbReference>
<dbReference type="OMA" id="DRHCNAI"/>
<dbReference type="Pfam" id="PF04099">
    <property type="entry name" value="Sybindin"/>
    <property type="match status" value="1"/>
</dbReference>
<comment type="caution">
    <text evidence="4">The sequence shown here is derived from an EMBL/GenBank/DDBJ whole genome shotgun (WGS) entry which is preliminary data.</text>
</comment>
<evidence type="ECO:0000313" key="5">
    <source>
        <dbReference type="Proteomes" id="UP000027361"/>
    </source>
</evidence>
<dbReference type="SMART" id="SM01399">
    <property type="entry name" value="Sybindin"/>
    <property type="match status" value="1"/>
</dbReference>
<keyword evidence="1" id="KW-0813">Transport</keyword>
<dbReference type="GO" id="GO:0030008">
    <property type="term" value="C:TRAPP complex"/>
    <property type="evidence" value="ECO:0007669"/>
    <property type="project" value="InterPro"/>
</dbReference>
<protein>
    <recommendedName>
        <fullName evidence="6">Trafficking protein particle complex subunit</fullName>
    </recommendedName>
</protein>
<feature type="compositionally biased region" description="Low complexity" evidence="3">
    <location>
        <begin position="83"/>
        <end position="94"/>
    </location>
</feature>
<evidence type="ECO:0000256" key="3">
    <source>
        <dbReference type="SAM" id="MobiDB-lite"/>
    </source>
</evidence>